<dbReference type="eggNOG" id="COG0834">
    <property type="taxonomic scope" value="Bacteria"/>
</dbReference>
<gene>
    <name evidence="4" type="ORF">Lsai_1186</name>
</gene>
<dbReference type="STRING" id="28087.Lsai_1186"/>
<evidence type="ECO:0000259" key="3">
    <source>
        <dbReference type="SMART" id="SM00062"/>
    </source>
</evidence>
<evidence type="ECO:0000313" key="5">
    <source>
        <dbReference type="Proteomes" id="UP000054621"/>
    </source>
</evidence>
<dbReference type="Proteomes" id="UP000054621">
    <property type="component" value="Unassembled WGS sequence"/>
</dbReference>
<sequence length="247" mass="28004">MKHIYFLLSVCIVIVQPLRAQSEPLRVAVDPVNPPFVMRGANNQLYGYDVSMMEYICKTIKRPCQFIPTRFDKMLHDVSVKKVDVATSSITITAERSKIVNFSTPYLLSKARFVGPKQLANQAFGLNLLNNRRIGITEGSVFPDFIHKMEVIKPIIISYTNSNNLIEALNRDKIDLGLMDEPTALYWQSHSAQKFTVLGPSFSYGFGLGIAVSKDDLALLQSINNALIKYQESDEFKRNYHAYIARF</sequence>
<dbReference type="PANTHER" id="PTHR35936">
    <property type="entry name" value="MEMBRANE-BOUND LYTIC MUREIN TRANSGLYCOSYLASE F"/>
    <property type="match status" value="1"/>
</dbReference>
<evidence type="ECO:0000256" key="2">
    <source>
        <dbReference type="ARBA" id="ARBA00022729"/>
    </source>
</evidence>
<reference evidence="4 5" key="1">
    <citation type="submission" date="2015-11" db="EMBL/GenBank/DDBJ databases">
        <title>Genomic analysis of 38 Legionella species identifies large and diverse effector repertoires.</title>
        <authorList>
            <person name="Burstein D."/>
            <person name="Amaro F."/>
            <person name="Zusman T."/>
            <person name="Lifshitz Z."/>
            <person name="Cohen O."/>
            <person name="Gilbert J.A."/>
            <person name="Pupko T."/>
            <person name="Shuman H.A."/>
            <person name="Segal G."/>
        </authorList>
    </citation>
    <scope>NUCLEOTIDE SEQUENCE [LARGE SCALE GENOMIC DNA]</scope>
    <source>
        <strain evidence="4 5">Mt.St.Helens-4</strain>
    </source>
</reference>
<dbReference type="CDD" id="cd13622">
    <property type="entry name" value="PBP2_Arg_3"/>
    <property type="match status" value="1"/>
</dbReference>
<organism evidence="4 5">
    <name type="scientific">Legionella sainthelensi</name>
    <dbReference type="NCBI Taxonomy" id="28087"/>
    <lineage>
        <taxon>Bacteria</taxon>
        <taxon>Pseudomonadati</taxon>
        <taxon>Pseudomonadota</taxon>
        <taxon>Gammaproteobacteria</taxon>
        <taxon>Legionellales</taxon>
        <taxon>Legionellaceae</taxon>
        <taxon>Legionella</taxon>
    </lineage>
</organism>
<dbReference type="Gene3D" id="3.40.190.10">
    <property type="entry name" value="Periplasmic binding protein-like II"/>
    <property type="match status" value="2"/>
</dbReference>
<evidence type="ECO:0000313" key="4">
    <source>
        <dbReference type="EMBL" id="KTD58579.1"/>
    </source>
</evidence>
<keyword evidence="2" id="KW-0732">Signal</keyword>
<accession>A0A0W0YPU4</accession>
<name>A0A0W0YPU4_9GAMM</name>
<comment type="similarity">
    <text evidence="1">Belongs to the bacterial solute-binding protein 3 family.</text>
</comment>
<dbReference type="EMBL" id="LNYV01000013">
    <property type="protein sequence ID" value="KTD58579.1"/>
    <property type="molecule type" value="Genomic_DNA"/>
</dbReference>
<dbReference type="Pfam" id="PF00497">
    <property type="entry name" value="SBP_bac_3"/>
    <property type="match status" value="1"/>
</dbReference>
<dbReference type="OrthoDB" id="9768183at2"/>
<proteinExistence type="inferred from homology"/>
<dbReference type="SMART" id="SM00062">
    <property type="entry name" value="PBPb"/>
    <property type="match status" value="1"/>
</dbReference>
<dbReference type="PANTHER" id="PTHR35936:SF19">
    <property type="entry name" value="AMINO-ACID-BINDING PROTEIN YXEM-RELATED"/>
    <property type="match status" value="1"/>
</dbReference>
<dbReference type="AlphaFoldDB" id="A0A0W0YPU4"/>
<feature type="domain" description="Solute-binding protein family 3/N-terminal" evidence="3">
    <location>
        <begin position="24"/>
        <end position="246"/>
    </location>
</feature>
<dbReference type="RefSeq" id="WP_027271840.1">
    <property type="nucleotide sequence ID" value="NZ_CAAAJE010000025.1"/>
</dbReference>
<protein>
    <submittedName>
        <fullName evidence="4">Putative amino acid ABC transporter, periplasmic binding protein</fullName>
    </submittedName>
</protein>
<dbReference type="InterPro" id="IPR001638">
    <property type="entry name" value="Solute-binding_3/MltF_N"/>
</dbReference>
<evidence type="ECO:0000256" key="1">
    <source>
        <dbReference type="ARBA" id="ARBA00010333"/>
    </source>
</evidence>
<comment type="caution">
    <text evidence="4">The sequence shown here is derived from an EMBL/GenBank/DDBJ whole genome shotgun (WGS) entry which is preliminary data.</text>
</comment>
<dbReference type="PATRIC" id="fig|28087.4.peg.1260"/>
<dbReference type="SUPFAM" id="SSF53850">
    <property type="entry name" value="Periplasmic binding protein-like II"/>
    <property type="match status" value="1"/>
</dbReference>